<dbReference type="NCBIfam" id="TIGR00154">
    <property type="entry name" value="ispE"/>
    <property type="match status" value="1"/>
</dbReference>
<dbReference type="EMBL" id="JAANCM010000026">
    <property type="protein sequence ID" value="NHT79042.1"/>
    <property type="molecule type" value="Genomic_DNA"/>
</dbReference>
<dbReference type="Pfam" id="PF00288">
    <property type="entry name" value="GHMP_kinases_N"/>
    <property type="match status" value="1"/>
</dbReference>
<comment type="similarity">
    <text evidence="1 10">Belongs to the GHMP kinase family. IspE subfamily.</text>
</comment>
<dbReference type="Gene3D" id="3.30.70.890">
    <property type="entry name" value="GHMP kinase, C-terminal domain"/>
    <property type="match status" value="1"/>
</dbReference>
<feature type="domain" description="GHMP kinase N-terminal" evidence="11">
    <location>
        <begin position="87"/>
        <end position="171"/>
    </location>
</feature>
<evidence type="ECO:0000313" key="14">
    <source>
        <dbReference type="Proteomes" id="UP001155840"/>
    </source>
</evidence>
<dbReference type="GO" id="GO:0005524">
    <property type="term" value="F:ATP binding"/>
    <property type="evidence" value="ECO:0007669"/>
    <property type="project" value="UniProtKB-UniRule"/>
</dbReference>
<dbReference type="InterPro" id="IPR006204">
    <property type="entry name" value="GHMP_kinase_N_dom"/>
</dbReference>
<dbReference type="SUPFAM" id="SSF54211">
    <property type="entry name" value="Ribosomal protein S5 domain 2-like"/>
    <property type="match status" value="1"/>
</dbReference>
<dbReference type="GO" id="GO:0050515">
    <property type="term" value="F:4-(cytidine 5'-diphospho)-2-C-methyl-D-erythritol kinase activity"/>
    <property type="evidence" value="ECO:0007669"/>
    <property type="project" value="UniProtKB-UniRule"/>
</dbReference>
<keyword evidence="5 10" id="KW-0547">Nucleotide-binding</keyword>
<evidence type="ECO:0000256" key="5">
    <source>
        <dbReference type="ARBA" id="ARBA00022741"/>
    </source>
</evidence>
<evidence type="ECO:0000256" key="4">
    <source>
        <dbReference type="ARBA" id="ARBA00022679"/>
    </source>
</evidence>
<feature type="active site" evidence="10">
    <location>
        <position position="164"/>
    </location>
</feature>
<dbReference type="PANTHER" id="PTHR43527">
    <property type="entry name" value="4-DIPHOSPHOCYTIDYL-2-C-METHYL-D-ERYTHRITOL KINASE, CHLOROPLASTIC"/>
    <property type="match status" value="1"/>
</dbReference>
<gene>
    <name evidence="10" type="primary">ispE</name>
    <name evidence="13" type="ORF">G8E10_25410</name>
</gene>
<dbReference type="Pfam" id="PF08544">
    <property type="entry name" value="GHMP_kinases_C"/>
    <property type="match status" value="1"/>
</dbReference>
<sequence length="312" mass="31925">MPEILSAPAPVDQGADVPLVLLAPAKINLALHVVGQRADGHHLLESLVTFADEGDLLSLALSETDSFTVSGPFAGGVPVGADGGHANLVLKARDLLRTRLTMLGLPCGPVALHLTKNLPVASGIGGGSADAAATLSGLLRLWAPSRDNDVEIDLAALGLSLGADLPMCLTGRPLVARGIGEAITPVISLPAFPALLVNPRAAVSTPAVFHALRDKTNPQLTLPERLASPEDWIAAIASARNDLEPPALSIAPVIGAARAALAEAGAALARMSGSGATCFGLFLDVAARDRAAARIREAHPDWYLLPCNTLGS</sequence>
<accession>A0AA43ZLF9</accession>
<dbReference type="EC" id="2.7.1.148" evidence="2 10"/>
<dbReference type="GO" id="GO:0019288">
    <property type="term" value="P:isopentenyl diphosphate biosynthetic process, methylerythritol 4-phosphate pathway"/>
    <property type="evidence" value="ECO:0007669"/>
    <property type="project" value="UniProtKB-UniRule"/>
</dbReference>
<dbReference type="NCBIfam" id="NF011202">
    <property type="entry name" value="PRK14608.1"/>
    <property type="match status" value="1"/>
</dbReference>
<keyword evidence="4 10" id="KW-0808">Transferase</keyword>
<dbReference type="SUPFAM" id="SSF55060">
    <property type="entry name" value="GHMP Kinase, C-terminal domain"/>
    <property type="match status" value="1"/>
</dbReference>
<dbReference type="HAMAP" id="MF_00061">
    <property type="entry name" value="IspE"/>
    <property type="match status" value="1"/>
</dbReference>
<evidence type="ECO:0000256" key="2">
    <source>
        <dbReference type="ARBA" id="ARBA00012052"/>
    </source>
</evidence>
<feature type="active site" evidence="10">
    <location>
        <position position="26"/>
    </location>
</feature>
<dbReference type="Gene3D" id="3.30.230.10">
    <property type="match status" value="1"/>
</dbReference>
<keyword evidence="14" id="KW-1185">Reference proteome</keyword>
<comment type="function">
    <text evidence="10">Catalyzes the phosphorylation of the position 2 hydroxy group of 4-diphosphocytidyl-2C-methyl-D-erythritol.</text>
</comment>
<dbReference type="InterPro" id="IPR036554">
    <property type="entry name" value="GHMP_kinase_C_sf"/>
</dbReference>
<evidence type="ECO:0000259" key="12">
    <source>
        <dbReference type="Pfam" id="PF08544"/>
    </source>
</evidence>
<comment type="pathway">
    <text evidence="10">Isoprenoid biosynthesis; isopentenyl diphosphate biosynthesis via DXP pathway; isopentenyl diphosphate from 1-deoxy-D-xylulose 5-phosphate: step 3/6.</text>
</comment>
<organism evidence="13 14">
    <name type="scientific">Ferranicluibacter rubi</name>
    <dbReference type="NCBI Taxonomy" id="2715133"/>
    <lineage>
        <taxon>Bacteria</taxon>
        <taxon>Pseudomonadati</taxon>
        <taxon>Pseudomonadota</taxon>
        <taxon>Alphaproteobacteria</taxon>
        <taxon>Hyphomicrobiales</taxon>
        <taxon>Rhizobiaceae</taxon>
        <taxon>Ferranicluibacter</taxon>
    </lineage>
</organism>
<evidence type="ECO:0000256" key="6">
    <source>
        <dbReference type="ARBA" id="ARBA00022777"/>
    </source>
</evidence>
<feature type="domain" description="GHMP kinase C-terminal" evidence="12">
    <location>
        <begin position="237"/>
        <end position="299"/>
    </location>
</feature>
<dbReference type="InterPro" id="IPR020568">
    <property type="entry name" value="Ribosomal_Su5_D2-typ_SF"/>
</dbReference>
<feature type="binding site" evidence="10">
    <location>
        <begin position="119"/>
        <end position="129"/>
    </location>
    <ligand>
        <name>ATP</name>
        <dbReference type="ChEBI" id="CHEBI:30616"/>
    </ligand>
</feature>
<keyword evidence="8 10" id="KW-0414">Isoprene biosynthesis</keyword>
<evidence type="ECO:0000259" key="11">
    <source>
        <dbReference type="Pfam" id="PF00288"/>
    </source>
</evidence>
<dbReference type="InterPro" id="IPR014721">
    <property type="entry name" value="Ribsml_uS5_D2-typ_fold_subgr"/>
</dbReference>
<evidence type="ECO:0000256" key="1">
    <source>
        <dbReference type="ARBA" id="ARBA00009684"/>
    </source>
</evidence>
<dbReference type="PANTHER" id="PTHR43527:SF2">
    <property type="entry name" value="4-DIPHOSPHOCYTIDYL-2-C-METHYL-D-ERYTHRITOL KINASE, CHLOROPLASTIC"/>
    <property type="match status" value="1"/>
</dbReference>
<proteinExistence type="inferred from homology"/>
<keyword evidence="7 10" id="KW-0067">ATP-binding</keyword>
<dbReference type="InterPro" id="IPR004424">
    <property type="entry name" value="IspE"/>
</dbReference>
<reference evidence="13" key="1">
    <citation type="submission" date="2020-03" db="EMBL/GenBank/DDBJ databases">
        <title>Ferranicluibacter endophyticum gen. nov., sp. nov., a new genus isolated from Rubus ulmifolius Schott. stem.</title>
        <authorList>
            <person name="Roca-Couso R."/>
            <person name="Flores-Felix J.D."/>
            <person name="Igual J.M."/>
            <person name="Rivas R."/>
        </authorList>
    </citation>
    <scope>NUCLEOTIDE SEQUENCE</scope>
    <source>
        <strain evidence="13">CRRU44</strain>
    </source>
</reference>
<evidence type="ECO:0000256" key="3">
    <source>
        <dbReference type="ARBA" id="ARBA00017473"/>
    </source>
</evidence>
<keyword evidence="6 10" id="KW-0418">Kinase</keyword>
<evidence type="ECO:0000256" key="10">
    <source>
        <dbReference type="HAMAP-Rule" id="MF_00061"/>
    </source>
</evidence>
<evidence type="ECO:0000256" key="8">
    <source>
        <dbReference type="ARBA" id="ARBA00023229"/>
    </source>
</evidence>
<protein>
    <recommendedName>
        <fullName evidence="3 10">4-diphosphocytidyl-2-C-methyl-D-erythritol kinase</fullName>
        <shortName evidence="10">CMK</shortName>
        <ecNumber evidence="2 10">2.7.1.148</ecNumber>
    </recommendedName>
    <alternativeName>
        <fullName evidence="9 10">4-(cytidine-5'-diphospho)-2-C-methyl-D-erythritol kinase</fullName>
    </alternativeName>
</protein>
<name>A0AA43ZLF9_9HYPH</name>
<dbReference type="GO" id="GO:0016114">
    <property type="term" value="P:terpenoid biosynthetic process"/>
    <property type="evidence" value="ECO:0007669"/>
    <property type="project" value="UniProtKB-UniRule"/>
</dbReference>
<comment type="catalytic activity">
    <reaction evidence="10">
        <text>4-CDP-2-C-methyl-D-erythritol + ATP = 4-CDP-2-C-methyl-D-erythritol 2-phosphate + ADP + H(+)</text>
        <dbReference type="Rhea" id="RHEA:18437"/>
        <dbReference type="ChEBI" id="CHEBI:15378"/>
        <dbReference type="ChEBI" id="CHEBI:30616"/>
        <dbReference type="ChEBI" id="CHEBI:57823"/>
        <dbReference type="ChEBI" id="CHEBI:57919"/>
        <dbReference type="ChEBI" id="CHEBI:456216"/>
        <dbReference type="EC" id="2.7.1.148"/>
    </reaction>
</comment>
<comment type="caution">
    <text evidence="13">The sequence shown here is derived from an EMBL/GenBank/DDBJ whole genome shotgun (WGS) entry which is preliminary data.</text>
</comment>
<evidence type="ECO:0000313" key="13">
    <source>
        <dbReference type="EMBL" id="NHT79042.1"/>
    </source>
</evidence>
<evidence type="ECO:0000256" key="9">
    <source>
        <dbReference type="ARBA" id="ARBA00032554"/>
    </source>
</evidence>
<dbReference type="RefSeq" id="WP_167131219.1">
    <property type="nucleotide sequence ID" value="NZ_JAANCM010000026.1"/>
</dbReference>
<evidence type="ECO:0000256" key="7">
    <source>
        <dbReference type="ARBA" id="ARBA00022840"/>
    </source>
</evidence>
<dbReference type="Proteomes" id="UP001155840">
    <property type="component" value="Unassembled WGS sequence"/>
</dbReference>
<dbReference type="PIRSF" id="PIRSF010376">
    <property type="entry name" value="IspE"/>
    <property type="match status" value="1"/>
</dbReference>
<dbReference type="InterPro" id="IPR013750">
    <property type="entry name" value="GHMP_kinase_C_dom"/>
</dbReference>
<dbReference type="AlphaFoldDB" id="A0AA43ZLF9"/>